<evidence type="ECO:0000313" key="2">
    <source>
        <dbReference type="EMBL" id="URE32040.1"/>
    </source>
</evidence>
<dbReference type="EMBL" id="CP097510">
    <property type="protein sequence ID" value="URE32040.1"/>
    <property type="molecule type" value="Genomic_DNA"/>
</dbReference>
<reference evidence="2" key="1">
    <citation type="submission" date="2022-05" db="EMBL/GenBank/DDBJ databases">
        <title>The Musa troglodytarum L. genome provides insights into the mechanism of non-climacteric behaviour and enrichment of carotenoids.</title>
        <authorList>
            <person name="Wang J."/>
        </authorList>
    </citation>
    <scope>NUCLEOTIDE SEQUENCE</scope>
    <source>
        <tissue evidence="2">Leaf</tissue>
    </source>
</reference>
<dbReference type="AlphaFoldDB" id="A0A9E7HEF1"/>
<organism evidence="2 3">
    <name type="scientific">Musa troglodytarum</name>
    <name type="common">fe'i banana</name>
    <dbReference type="NCBI Taxonomy" id="320322"/>
    <lineage>
        <taxon>Eukaryota</taxon>
        <taxon>Viridiplantae</taxon>
        <taxon>Streptophyta</taxon>
        <taxon>Embryophyta</taxon>
        <taxon>Tracheophyta</taxon>
        <taxon>Spermatophyta</taxon>
        <taxon>Magnoliopsida</taxon>
        <taxon>Liliopsida</taxon>
        <taxon>Zingiberales</taxon>
        <taxon>Musaceae</taxon>
        <taxon>Musa</taxon>
    </lineage>
</organism>
<evidence type="ECO:0000313" key="3">
    <source>
        <dbReference type="Proteomes" id="UP001055439"/>
    </source>
</evidence>
<evidence type="ECO:0000256" key="1">
    <source>
        <dbReference type="SAM" id="MobiDB-lite"/>
    </source>
</evidence>
<protein>
    <submittedName>
        <fullName evidence="2">Uncharacterized protein</fullName>
    </submittedName>
</protein>
<name>A0A9E7HEF1_9LILI</name>
<feature type="compositionally biased region" description="Basic and acidic residues" evidence="1">
    <location>
        <begin position="1"/>
        <end position="28"/>
    </location>
</feature>
<gene>
    <name evidence="2" type="ORF">MUK42_25354</name>
</gene>
<accession>A0A9E7HEF1</accession>
<proteinExistence type="predicted"/>
<feature type="region of interest" description="Disordered" evidence="1">
    <location>
        <begin position="126"/>
        <end position="156"/>
    </location>
</feature>
<feature type="region of interest" description="Disordered" evidence="1">
    <location>
        <begin position="1"/>
        <end position="34"/>
    </location>
</feature>
<dbReference type="Proteomes" id="UP001055439">
    <property type="component" value="Chromosome 8"/>
</dbReference>
<sequence length="156" mass="16804">MVAGDGFHDEGNQPSERGRGDDGAHGPQEELAANDEAAQVHVLLLLLSLVPRPGEQPALLGLVQLPGRHRQRRTIQIQVAAPIVISDGVRVDLQRPAPGIPPIHTHPSTVSSVAVLPPLKMRPFSTPYPPRLLPGRDHHKLRSGEVTKNRSNAKAS</sequence>
<keyword evidence="3" id="KW-1185">Reference proteome</keyword>